<dbReference type="NCBIfam" id="NF038403">
    <property type="entry name" value="perm_prefix_1"/>
    <property type="match status" value="1"/>
</dbReference>
<name>B9XRS5_PEDPL</name>
<organism evidence="2 3">
    <name type="scientific">Pedosphaera parvula (strain Ellin514)</name>
    <dbReference type="NCBI Taxonomy" id="320771"/>
    <lineage>
        <taxon>Bacteria</taxon>
        <taxon>Pseudomonadati</taxon>
        <taxon>Verrucomicrobiota</taxon>
        <taxon>Pedosphaerae</taxon>
        <taxon>Pedosphaerales</taxon>
        <taxon>Pedosphaeraceae</taxon>
        <taxon>Pedosphaera</taxon>
    </lineage>
</organism>
<proteinExistence type="predicted"/>
<feature type="transmembrane region" description="Helical" evidence="1">
    <location>
        <begin position="85"/>
        <end position="104"/>
    </location>
</feature>
<gene>
    <name evidence="2" type="ORF">Cflav_PD0547</name>
</gene>
<evidence type="ECO:0000313" key="2">
    <source>
        <dbReference type="EMBL" id="EEF57436.1"/>
    </source>
</evidence>
<accession>B9XRS5</accession>
<feature type="transmembrane region" description="Helical" evidence="1">
    <location>
        <begin position="179"/>
        <end position="201"/>
    </location>
</feature>
<dbReference type="OrthoDB" id="571071at2"/>
<dbReference type="EMBL" id="ABOX02000068">
    <property type="protein sequence ID" value="EEF57436.1"/>
    <property type="molecule type" value="Genomic_DNA"/>
</dbReference>
<keyword evidence="1" id="KW-0812">Transmembrane</keyword>
<dbReference type="InterPro" id="IPR047928">
    <property type="entry name" value="Perm_prefix_1"/>
</dbReference>
<keyword evidence="1" id="KW-0472">Membrane</keyword>
<dbReference type="AlphaFoldDB" id="B9XRS5"/>
<protein>
    <submittedName>
        <fullName evidence="2">Uncharacterized protein</fullName>
    </submittedName>
</protein>
<dbReference type="RefSeq" id="WP_007418508.1">
    <property type="nucleotide sequence ID" value="NZ_ABOX02000068.1"/>
</dbReference>
<feature type="transmembrane region" description="Helical" evidence="1">
    <location>
        <begin position="116"/>
        <end position="132"/>
    </location>
</feature>
<reference evidence="2 3" key="1">
    <citation type="journal article" date="2011" name="J. Bacteriol.">
        <title>Genome sequence of 'Pedosphaera parvula' Ellin514, an aerobic Verrucomicrobial isolate from pasture soil.</title>
        <authorList>
            <person name="Kant R."/>
            <person name="van Passel M.W."/>
            <person name="Sangwan P."/>
            <person name="Palva A."/>
            <person name="Lucas S."/>
            <person name="Copeland A."/>
            <person name="Lapidus A."/>
            <person name="Glavina Del Rio T."/>
            <person name="Dalin E."/>
            <person name="Tice H."/>
            <person name="Bruce D."/>
            <person name="Goodwin L."/>
            <person name="Pitluck S."/>
            <person name="Chertkov O."/>
            <person name="Larimer F.W."/>
            <person name="Land M.L."/>
            <person name="Hauser L."/>
            <person name="Brettin T.S."/>
            <person name="Detter J.C."/>
            <person name="Han S."/>
            <person name="de Vos W.M."/>
            <person name="Janssen P.H."/>
            <person name="Smidt H."/>
        </authorList>
    </citation>
    <scope>NUCLEOTIDE SEQUENCE [LARGE SCALE GENOMIC DNA]</scope>
    <source>
        <strain evidence="2 3">Ellin514</strain>
    </source>
</reference>
<sequence length="218" mass="24376">MFDLDKAIKQWRHQMLAAGIRSPVPLEELESHLHEEIEQQMKLGRSEAEAFNSAVKKIGQARMVQSEFKKVEETRKARNAKLAEIVILIATSLHSLIAVCFFLFKFQGISELTSGQQISGLAASATLALLVWGGRLSHKMISVIRARQFRNAIYISSGVLITLWALVCFQIILPHHDFPMGQLFVTILWGLFLPTGAGIGFELGNRHRRAEQVATLVS</sequence>
<evidence type="ECO:0000313" key="3">
    <source>
        <dbReference type="Proteomes" id="UP000003688"/>
    </source>
</evidence>
<dbReference type="Proteomes" id="UP000003688">
    <property type="component" value="Unassembled WGS sequence"/>
</dbReference>
<keyword evidence="3" id="KW-1185">Reference proteome</keyword>
<keyword evidence="1" id="KW-1133">Transmembrane helix</keyword>
<dbReference type="STRING" id="320771.Cflav_PD0547"/>
<feature type="transmembrane region" description="Helical" evidence="1">
    <location>
        <begin position="152"/>
        <end position="173"/>
    </location>
</feature>
<comment type="caution">
    <text evidence="2">The sequence shown here is derived from an EMBL/GenBank/DDBJ whole genome shotgun (WGS) entry which is preliminary data.</text>
</comment>
<evidence type="ECO:0000256" key="1">
    <source>
        <dbReference type="SAM" id="Phobius"/>
    </source>
</evidence>